<name>A0A7C4D6S9_STAMA</name>
<proteinExistence type="predicted"/>
<accession>A0A7C4D6S9</accession>
<dbReference type="EMBL" id="DTBJ01000016">
    <property type="protein sequence ID" value="HGM58294.1"/>
    <property type="molecule type" value="Genomic_DNA"/>
</dbReference>
<dbReference type="AlphaFoldDB" id="A0A7C4D6S9"/>
<comment type="caution">
    <text evidence="1">The sequence shown here is derived from an EMBL/GenBank/DDBJ whole genome shotgun (WGS) entry which is preliminary data.</text>
</comment>
<gene>
    <name evidence="1" type="ORF">ENU14_01715</name>
</gene>
<organism evidence="1">
    <name type="scientific">Staphylothermus marinus</name>
    <dbReference type="NCBI Taxonomy" id="2280"/>
    <lineage>
        <taxon>Archaea</taxon>
        <taxon>Thermoproteota</taxon>
        <taxon>Thermoprotei</taxon>
        <taxon>Desulfurococcales</taxon>
        <taxon>Desulfurococcaceae</taxon>
        <taxon>Staphylothermus</taxon>
    </lineage>
</organism>
<sequence>MNKTVKITIDLTNSPHITLNNSEASKLLMCLEREIGETIDLKESLRIISNFDEFYKYSKRKYRDYLTPVKNHRDSILGRTIVHKLKLFIENNDKFVEIVFDRRFNIDYLKKCLLEISYSNVIVEKQTI</sequence>
<protein>
    <submittedName>
        <fullName evidence="1">Uncharacterized protein</fullName>
    </submittedName>
</protein>
<reference evidence="1" key="1">
    <citation type="journal article" date="2020" name="mSystems">
        <title>Genome- and Community-Level Interaction Insights into Carbon Utilization and Element Cycling Functions of Hydrothermarchaeota in Hydrothermal Sediment.</title>
        <authorList>
            <person name="Zhou Z."/>
            <person name="Liu Y."/>
            <person name="Xu W."/>
            <person name="Pan J."/>
            <person name="Luo Z.H."/>
            <person name="Li M."/>
        </authorList>
    </citation>
    <scope>NUCLEOTIDE SEQUENCE [LARGE SCALE GENOMIC DNA]</scope>
    <source>
        <strain evidence="1">SpSt-642</strain>
    </source>
</reference>
<evidence type="ECO:0000313" key="1">
    <source>
        <dbReference type="EMBL" id="HGM58294.1"/>
    </source>
</evidence>